<sequence length="127" mass="14414">MITAYGLTDPYEVIIGIDQREVISPLLWCIYYDPLLCEVESRKLGYMIKALSINLNNNPGDDSNQVDESLTISSIAFMDDTQWLAPNKLNLESILKIADSFYQLTDIQVNKEKSSLLLRKNVLTNPN</sequence>
<evidence type="ECO:0000313" key="1">
    <source>
        <dbReference type="EMBL" id="GES89610.1"/>
    </source>
</evidence>
<gene>
    <name evidence="1" type="ORF">RCL2_001650100</name>
</gene>
<proteinExistence type="predicted"/>
<comment type="caution">
    <text evidence="1">The sequence shown here is derived from an EMBL/GenBank/DDBJ whole genome shotgun (WGS) entry which is preliminary data.</text>
</comment>
<reference evidence="1" key="1">
    <citation type="submission" date="2019-10" db="EMBL/GenBank/DDBJ databases">
        <title>Conservation and host-specific expression of non-tandemly repeated heterogenous ribosome RNA gene in arbuscular mycorrhizal fungi.</title>
        <authorList>
            <person name="Maeda T."/>
            <person name="Kobayashi Y."/>
            <person name="Nakagawa T."/>
            <person name="Ezawa T."/>
            <person name="Yamaguchi K."/>
            <person name="Bino T."/>
            <person name="Nishimoto Y."/>
            <person name="Shigenobu S."/>
            <person name="Kawaguchi M."/>
        </authorList>
    </citation>
    <scope>NUCLEOTIDE SEQUENCE</scope>
    <source>
        <strain evidence="1">HR1</strain>
    </source>
</reference>
<dbReference type="EMBL" id="BLAL01000189">
    <property type="protein sequence ID" value="GES89610.1"/>
    <property type="molecule type" value="Genomic_DNA"/>
</dbReference>
<dbReference type="AlphaFoldDB" id="A0A8H3LPQ1"/>
<dbReference type="Proteomes" id="UP000615446">
    <property type="component" value="Unassembled WGS sequence"/>
</dbReference>
<dbReference type="OrthoDB" id="2442293at2759"/>
<accession>A0A8H3LPQ1</accession>
<evidence type="ECO:0008006" key="3">
    <source>
        <dbReference type="Google" id="ProtNLM"/>
    </source>
</evidence>
<protein>
    <recommendedName>
        <fullName evidence="3">Reverse transcriptase domain-containing protein</fullName>
    </recommendedName>
</protein>
<organism evidence="1 2">
    <name type="scientific">Rhizophagus clarus</name>
    <dbReference type="NCBI Taxonomy" id="94130"/>
    <lineage>
        <taxon>Eukaryota</taxon>
        <taxon>Fungi</taxon>
        <taxon>Fungi incertae sedis</taxon>
        <taxon>Mucoromycota</taxon>
        <taxon>Glomeromycotina</taxon>
        <taxon>Glomeromycetes</taxon>
        <taxon>Glomerales</taxon>
        <taxon>Glomeraceae</taxon>
        <taxon>Rhizophagus</taxon>
    </lineage>
</organism>
<evidence type="ECO:0000313" key="2">
    <source>
        <dbReference type="Proteomes" id="UP000615446"/>
    </source>
</evidence>
<name>A0A8H3LPQ1_9GLOM</name>